<reference evidence="9" key="2">
    <citation type="submission" date="2021-08" db="EMBL/GenBank/DDBJ databases">
        <authorList>
            <person name="Tani A."/>
            <person name="Ola A."/>
            <person name="Ogura Y."/>
            <person name="Katsura K."/>
            <person name="Hayashi T."/>
        </authorList>
    </citation>
    <scope>NUCLEOTIDE SEQUENCE</scope>
    <source>
        <strain evidence="9">NBRC 15689</strain>
    </source>
</reference>
<proteinExistence type="predicted"/>
<reference evidence="9" key="1">
    <citation type="journal article" date="2021" name="Front. Microbiol.">
        <title>Comprehensive Comparative Genomics and Phenotyping of Methylobacterium Species.</title>
        <authorList>
            <person name="Alessa O."/>
            <person name="Ogura Y."/>
            <person name="Fujitani Y."/>
            <person name="Takami H."/>
            <person name="Hayashi T."/>
            <person name="Sahin N."/>
            <person name="Tani A."/>
        </authorList>
    </citation>
    <scope>NUCLEOTIDE SEQUENCE</scope>
    <source>
        <strain evidence="9">NBRC 15689</strain>
    </source>
</reference>
<gene>
    <name evidence="9" type="ORF">LKMONMHP_3757</name>
</gene>
<keyword evidence="4" id="KW-0808">Transferase</keyword>
<dbReference type="PANTHER" id="PTHR41523">
    <property type="entry name" value="TWO-COMPONENT SYSTEM SENSOR PROTEIN"/>
    <property type="match status" value="1"/>
</dbReference>
<dbReference type="EMBL" id="BPQV01000012">
    <property type="protein sequence ID" value="GJE28883.1"/>
    <property type="molecule type" value="Genomic_DNA"/>
</dbReference>
<keyword evidence="6 9" id="KW-0418">Kinase</keyword>
<evidence type="ECO:0000256" key="4">
    <source>
        <dbReference type="ARBA" id="ARBA00022679"/>
    </source>
</evidence>
<sequence>MTERFQRSRLVELEAENATLRGRLAAVEADLAASEGEAVSVAESERAFRNTLAVIRAIIRHSLVTSRSADDFATHLIGRVDAVARVHQLASNAGSDQHDLHSLIADELLVHLVREGERLHLSGPRILLQPKSAELLALAIHELAANAVEHGALGSPEGEARVTWSVSPPDGQGVPTLAIQWRERGPGGLPRPCHHGFGTEVLKQTLAYALQARAQLEWEETGLSCLIQIPLTSRIGRLTP</sequence>
<organism evidence="9 10">
    <name type="scientific">Methylobacterium organophilum</name>
    <dbReference type="NCBI Taxonomy" id="410"/>
    <lineage>
        <taxon>Bacteria</taxon>
        <taxon>Pseudomonadati</taxon>
        <taxon>Pseudomonadota</taxon>
        <taxon>Alphaproteobacteria</taxon>
        <taxon>Hyphomicrobiales</taxon>
        <taxon>Methylobacteriaceae</taxon>
        <taxon>Methylobacterium</taxon>
    </lineage>
</organism>
<dbReference type="GO" id="GO:0016301">
    <property type="term" value="F:kinase activity"/>
    <property type="evidence" value="ECO:0007669"/>
    <property type="project" value="UniProtKB-KW"/>
</dbReference>
<dbReference type="Proteomes" id="UP001055156">
    <property type="component" value="Unassembled WGS sequence"/>
</dbReference>
<dbReference type="PANTHER" id="PTHR41523:SF7">
    <property type="entry name" value="HISTIDINE KINASE"/>
    <property type="match status" value="1"/>
</dbReference>
<evidence type="ECO:0000256" key="2">
    <source>
        <dbReference type="ARBA" id="ARBA00012438"/>
    </source>
</evidence>
<evidence type="ECO:0000259" key="8">
    <source>
        <dbReference type="SMART" id="SM00911"/>
    </source>
</evidence>
<keyword evidence="7" id="KW-0067">ATP-binding</keyword>
<dbReference type="EC" id="2.7.13.3" evidence="2"/>
<keyword evidence="3" id="KW-0597">Phosphoprotein</keyword>
<accession>A0ABQ4TCC9</accession>
<name>A0ABQ4TCC9_METOR</name>
<evidence type="ECO:0000313" key="9">
    <source>
        <dbReference type="EMBL" id="GJE28883.1"/>
    </source>
</evidence>
<keyword evidence="10" id="KW-1185">Reference proteome</keyword>
<dbReference type="Pfam" id="PF07536">
    <property type="entry name" value="HWE_HK"/>
    <property type="match status" value="1"/>
</dbReference>
<dbReference type="RefSeq" id="WP_238312897.1">
    <property type="nucleotide sequence ID" value="NZ_BPQV01000012.1"/>
</dbReference>
<evidence type="ECO:0000256" key="1">
    <source>
        <dbReference type="ARBA" id="ARBA00000085"/>
    </source>
</evidence>
<evidence type="ECO:0000313" key="10">
    <source>
        <dbReference type="Proteomes" id="UP001055156"/>
    </source>
</evidence>
<evidence type="ECO:0000256" key="7">
    <source>
        <dbReference type="ARBA" id="ARBA00022840"/>
    </source>
</evidence>
<dbReference type="InterPro" id="IPR036890">
    <property type="entry name" value="HATPase_C_sf"/>
</dbReference>
<dbReference type="Gene3D" id="3.30.565.10">
    <property type="entry name" value="Histidine kinase-like ATPase, C-terminal domain"/>
    <property type="match status" value="1"/>
</dbReference>
<comment type="catalytic activity">
    <reaction evidence="1">
        <text>ATP + protein L-histidine = ADP + protein N-phospho-L-histidine.</text>
        <dbReference type="EC" id="2.7.13.3"/>
    </reaction>
</comment>
<evidence type="ECO:0000256" key="5">
    <source>
        <dbReference type="ARBA" id="ARBA00022741"/>
    </source>
</evidence>
<protein>
    <recommendedName>
        <fullName evidence="2">histidine kinase</fullName>
        <ecNumber evidence="2">2.7.13.3</ecNumber>
    </recommendedName>
</protein>
<evidence type="ECO:0000256" key="3">
    <source>
        <dbReference type="ARBA" id="ARBA00022553"/>
    </source>
</evidence>
<comment type="caution">
    <text evidence="9">The sequence shown here is derived from an EMBL/GenBank/DDBJ whole genome shotgun (WGS) entry which is preliminary data.</text>
</comment>
<dbReference type="SMART" id="SM00911">
    <property type="entry name" value="HWE_HK"/>
    <property type="match status" value="1"/>
</dbReference>
<feature type="domain" description="Signal transduction histidine kinase HWE region" evidence="8">
    <location>
        <begin position="48"/>
        <end position="125"/>
    </location>
</feature>
<dbReference type="InterPro" id="IPR011102">
    <property type="entry name" value="Sig_transdc_His_kinase_HWE"/>
</dbReference>
<keyword evidence="5" id="KW-0547">Nucleotide-binding</keyword>
<evidence type="ECO:0000256" key="6">
    <source>
        <dbReference type="ARBA" id="ARBA00022777"/>
    </source>
</evidence>